<gene>
    <name evidence="1" type="ORF">AXF42_Ash007797</name>
</gene>
<name>A0A2I0B5F2_9ASPA</name>
<organism evidence="1 2">
    <name type="scientific">Apostasia shenzhenica</name>
    <dbReference type="NCBI Taxonomy" id="1088818"/>
    <lineage>
        <taxon>Eukaryota</taxon>
        <taxon>Viridiplantae</taxon>
        <taxon>Streptophyta</taxon>
        <taxon>Embryophyta</taxon>
        <taxon>Tracheophyta</taxon>
        <taxon>Spermatophyta</taxon>
        <taxon>Magnoliopsida</taxon>
        <taxon>Liliopsida</taxon>
        <taxon>Asparagales</taxon>
        <taxon>Orchidaceae</taxon>
        <taxon>Apostasioideae</taxon>
        <taxon>Apostasia</taxon>
    </lineage>
</organism>
<proteinExistence type="predicted"/>
<sequence>MIDECEGLDKIESLHGHDNNEIYGKAVKILRNTRPRRTTKSLVKQLSSLEMEIIPSLPLVASSSDCSRENPIQSLLLFANSSPPAVPFLTLQGPFLTLQDPLPLLPRHSRRPPAFFFLGYLSSSSPFYPS</sequence>
<keyword evidence="2" id="KW-1185">Reference proteome</keyword>
<protein>
    <submittedName>
        <fullName evidence="1">Importin subunit alpha-1a</fullName>
    </submittedName>
</protein>
<dbReference type="AlphaFoldDB" id="A0A2I0B5F2"/>
<dbReference type="STRING" id="1088818.A0A2I0B5F2"/>
<evidence type="ECO:0000313" key="2">
    <source>
        <dbReference type="Proteomes" id="UP000236161"/>
    </source>
</evidence>
<evidence type="ECO:0000313" key="1">
    <source>
        <dbReference type="EMBL" id="PKA63001.1"/>
    </source>
</evidence>
<dbReference type="InterPro" id="IPR032413">
    <property type="entry name" value="Arm_3"/>
</dbReference>
<dbReference type="Proteomes" id="UP000236161">
    <property type="component" value="Unassembled WGS sequence"/>
</dbReference>
<accession>A0A2I0B5F2</accession>
<dbReference type="OrthoDB" id="1935265at2759"/>
<dbReference type="EMBL" id="KZ451911">
    <property type="protein sequence ID" value="PKA63001.1"/>
    <property type="molecule type" value="Genomic_DNA"/>
</dbReference>
<reference evidence="1 2" key="1">
    <citation type="journal article" date="2017" name="Nature">
        <title>The Apostasia genome and the evolution of orchids.</title>
        <authorList>
            <person name="Zhang G.Q."/>
            <person name="Liu K.W."/>
            <person name="Li Z."/>
            <person name="Lohaus R."/>
            <person name="Hsiao Y.Y."/>
            <person name="Niu S.C."/>
            <person name="Wang J.Y."/>
            <person name="Lin Y.C."/>
            <person name="Xu Q."/>
            <person name="Chen L.J."/>
            <person name="Yoshida K."/>
            <person name="Fujiwara S."/>
            <person name="Wang Z.W."/>
            <person name="Zhang Y.Q."/>
            <person name="Mitsuda N."/>
            <person name="Wang M."/>
            <person name="Liu G.H."/>
            <person name="Pecoraro L."/>
            <person name="Huang H.X."/>
            <person name="Xiao X.J."/>
            <person name="Lin M."/>
            <person name="Wu X.Y."/>
            <person name="Wu W.L."/>
            <person name="Chen Y.Y."/>
            <person name="Chang S.B."/>
            <person name="Sakamoto S."/>
            <person name="Ohme-Takagi M."/>
            <person name="Yagi M."/>
            <person name="Zeng S.J."/>
            <person name="Shen C.Y."/>
            <person name="Yeh C.M."/>
            <person name="Luo Y.B."/>
            <person name="Tsai W.C."/>
            <person name="Van de Peer Y."/>
            <person name="Liu Z.J."/>
        </authorList>
    </citation>
    <scope>NUCLEOTIDE SEQUENCE [LARGE SCALE GENOMIC DNA]</scope>
    <source>
        <strain evidence="2">cv. Shenzhen</strain>
        <tissue evidence="1">Stem</tissue>
    </source>
</reference>
<dbReference type="Pfam" id="PF16186">
    <property type="entry name" value="Arm_3"/>
    <property type="match status" value="1"/>
</dbReference>